<evidence type="ECO:0000313" key="3">
    <source>
        <dbReference type="Proteomes" id="UP000639772"/>
    </source>
</evidence>
<dbReference type="EMBL" id="JADCNM010000002">
    <property type="protein sequence ID" value="KAG0493230.1"/>
    <property type="molecule type" value="Genomic_DNA"/>
</dbReference>
<dbReference type="AlphaFoldDB" id="A0A835RRV7"/>
<comment type="caution">
    <text evidence="2">The sequence shown here is derived from an EMBL/GenBank/DDBJ whole genome shotgun (WGS) entry which is preliminary data.</text>
</comment>
<name>A0A835RRV7_VANPL</name>
<evidence type="ECO:0000313" key="2">
    <source>
        <dbReference type="EMBL" id="KAG0493230.1"/>
    </source>
</evidence>
<gene>
    <name evidence="2" type="ORF">HPP92_004224</name>
</gene>
<organism evidence="2 3">
    <name type="scientific">Vanilla planifolia</name>
    <name type="common">Vanilla</name>
    <dbReference type="NCBI Taxonomy" id="51239"/>
    <lineage>
        <taxon>Eukaryota</taxon>
        <taxon>Viridiplantae</taxon>
        <taxon>Streptophyta</taxon>
        <taxon>Embryophyta</taxon>
        <taxon>Tracheophyta</taxon>
        <taxon>Spermatophyta</taxon>
        <taxon>Magnoliopsida</taxon>
        <taxon>Liliopsida</taxon>
        <taxon>Asparagales</taxon>
        <taxon>Orchidaceae</taxon>
        <taxon>Vanilloideae</taxon>
        <taxon>Vanilleae</taxon>
        <taxon>Vanilla</taxon>
    </lineage>
</organism>
<accession>A0A835RRV7</accession>
<proteinExistence type="predicted"/>
<sequence>MYGRQEPEVEPGNGYGRPSEVTLRSQLRPYGSLVFAAETQTLQRYAPRLDETNYSRPRPVPGRDVHGFRVAQFAVSIINTSPQACVLTINTRKSTASSELHVARLPSSSWQNYLTSARIR</sequence>
<dbReference type="Proteomes" id="UP000639772">
    <property type="component" value="Unassembled WGS sequence"/>
</dbReference>
<evidence type="ECO:0000256" key="1">
    <source>
        <dbReference type="SAM" id="MobiDB-lite"/>
    </source>
</evidence>
<feature type="region of interest" description="Disordered" evidence="1">
    <location>
        <begin position="1"/>
        <end position="20"/>
    </location>
</feature>
<reference evidence="2 3" key="1">
    <citation type="journal article" date="2020" name="Nat. Food">
        <title>A phased Vanilla planifolia genome enables genetic improvement of flavour and production.</title>
        <authorList>
            <person name="Hasing T."/>
            <person name="Tang H."/>
            <person name="Brym M."/>
            <person name="Khazi F."/>
            <person name="Huang T."/>
            <person name="Chambers A.H."/>
        </authorList>
    </citation>
    <scope>NUCLEOTIDE SEQUENCE [LARGE SCALE GENOMIC DNA]</scope>
    <source>
        <tissue evidence="2">Leaf</tissue>
    </source>
</reference>
<protein>
    <submittedName>
        <fullName evidence="2">Uncharacterized protein</fullName>
    </submittedName>
</protein>